<dbReference type="Proteomes" id="UP001224775">
    <property type="component" value="Unassembled WGS sequence"/>
</dbReference>
<evidence type="ECO:0000256" key="1">
    <source>
        <dbReference type="SAM" id="MobiDB-lite"/>
    </source>
</evidence>
<dbReference type="EMBL" id="JATAAI010000015">
    <property type="protein sequence ID" value="KAK1740791.1"/>
    <property type="molecule type" value="Genomic_DNA"/>
</dbReference>
<dbReference type="PANTHER" id="PTHR32026">
    <property type="entry name" value="METHYLTRANSFERASE-LIKE PROTEIN 24"/>
    <property type="match status" value="1"/>
</dbReference>
<name>A0AAD8Y8M8_9STRA</name>
<dbReference type="GO" id="GO:0008168">
    <property type="term" value="F:methyltransferase activity"/>
    <property type="evidence" value="ECO:0007669"/>
    <property type="project" value="UniProtKB-KW"/>
</dbReference>
<keyword evidence="3" id="KW-0489">Methyltransferase</keyword>
<dbReference type="InterPro" id="IPR006342">
    <property type="entry name" value="FkbM_mtfrase"/>
</dbReference>
<keyword evidence="3" id="KW-0808">Transferase</keyword>
<proteinExistence type="predicted"/>
<feature type="domain" description="Methyltransferase FkbM" evidence="2">
    <location>
        <begin position="310"/>
        <end position="371"/>
    </location>
</feature>
<dbReference type="InterPro" id="IPR026913">
    <property type="entry name" value="METTL24"/>
</dbReference>
<reference evidence="3" key="1">
    <citation type="submission" date="2023-06" db="EMBL/GenBank/DDBJ databases">
        <title>Survivors Of The Sea: Transcriptome response of Skeletonema marinoi to long-term dormancy.</title>
        <authorList>
            <person name="Pinder M.I.M."/>
            <person name="Kourtchenko O."/>
            <person name="Robertson E.K."/>
            <person name="Larsson T."/>
            <person name="Maumus F."/>
            <person name="Osuna-Cruz C.M."/>
            <person name="Vancaester E."/>
            <person name="Stenow R."/>
            <person name="Vandepoele K."/>
            <person name="Ploug H."/>
            <person name="Bruchert V."/>
            <person name="Godhe A."/>
            <person name="Topel M."/>
        </authorList>
    </citation>
    <scope>NUCLEOTIDE SEQUENCE</scope>
    <source>
        <strain evidence="3">R05AC</strain>
    </source>
</reference>
<feature type="compositionally biased region" description="Basic and acidic residues" evidence="1">
    <location>
        <begin position="230"/>
        <end position="242"/>
    </location>
</feature>
<dbReference type="AlphaFoldDB" id="A0AAD8Y8M8"/>
<keyword evidence="4" id="KW-1185">Reference proteome</keyword>
<gene>
    <name evidence="3" type="ORF">QTG54_008886</name>
</gene>
<sequence length="427" mass="48769">MLLLLVDTSHDNVDFGCAGVANKVQSLCLWCKFFRREEGLYLYEGIYATRIRSRMKEDPPIAPAAAAHPQQEEPVPPVRLNRRWQLIINGGVSTVKICPSALKIFANKTELELAIQKNVHFHQHGGNLHSIEQYLNSHMQSTLDRLGVEFSPKDDLNKPVPNAIEHLNEYYKKNQIFRSALFEQRWINVIEPSTSQRFFAGIGPVGPNCSEPVSFSKGTYEEKSLCVEKKSKTHDNGGGERNDNDDDVDNKECHIVSIGSNDQWGFEEEVMKTPQLRGCVTHTFDCTLQNNKPKRKPQNDNVKFYPYCIGSEGQQPPYVPFDQMWNLTKTKQAPKFLKMDVEGFEYDVVINSILSSDSSIWPEQIMMEIHWATRMVDLVWMPRTRTAAELALFFGVLFNRGGYILQQVKYVRGCETCLEVLLVRAVC</sequence>
<evidence type="ECO:0000313" key="3">
    <source>
        <dbReference type="EMBL" id="KAK1740791.1"/>
    </source>
</evidence>
<evidence type="ECO:0000259" key="2">
    <source>
        <dbReference type="Pfam" id="PF05050"/>
    </source>
</evidence>
<accession>A0AAD8Y8M8</accession>
<feature type="region of interest" description="Disordered" evidence="1">
    <location>
        <begin position="230"/>
        <end position="250"/>
    </location>
</feature>
<dbReference type="GO" id="GO:0032259">
    <property type="term" value="P:methylation"/>
    <property type="evidence" value="ECO:0007669"/>
    <property type="project" value="UniProtKB-KW"/>
</dbReference>
<comment type="caution">
    <text evidence="3">The sequence shown here is derived from an EMBL/GenBank/DDBJ whole genome shotgun (WGS) entry which is preliminary data.</text>
</comment>
<dbReference type="Pfam" id="PF05050">
    <property type="entry name" value="Methyltransf_21"/>
    <property type="match status" value="1"/>
</dbReference>
<protein>
    <submittedName>
        <fullName evidence="3">Methyltransferase domain-containing protein</fullName>
    </submittedName>
</protein>
<organism evidence="3 4">
    <name type="scientific">Skeletonema marinoi</name>
    <dbReference type="NCBI Taxonomy" id="267567"/>
    <lineage>
        <taxon>Eukaryota</taxon>
        <taxon>Sar</taxon>
        <taxon>Stramenopiles</taxon>
        <taxon>Ochrophyta</taxon>
        <taxon>Bacillariophyta</taxon>
        <taxon>Coscinodiscophyceae</taxon>
        <taxon>Thalassiosirophycidae</taxon>
        <taxon>Thalassiosirales</taxon>
        <taxon>Skeletonemataceae</taxon>
        <taxon>Skeletonema</taxon>
        <taxon>Skeletonema marinoi-dohrnii complex</taxon>
    </lineage>
</organism>
<evidence type="ECO:0000313" key="4">
    <source>
        <dbReference type="Proteomes" id="UP001224775"/>
    </source>
</evidence>
<dbReference type="PANTHER" id="PTHR32026:SF27">
    <property type="entry name" value="METHYLTRANSFERASE FKBM DOMAIN-CONTAINING PROTEIN-RELATED"/>
    <property type="match status" value="1"/>
</dbReference>